<organism evidence="1">
    <name type="scientific">Magallana gigas</name>
    <name type="common">Pacific oyster</name>
    <name type="synonym">Crassostrea gigas</name>
    <dbReference type="NCBI Taxonomy" id="29159"/>
    <lineage>
        <taxon>Eukaryota</taxon>
        <taxon>Metazoa</taxon>
        <taxon>Spiralia</taxon>
        <taxon>Lophotrochozoa</taxon>
        <taxon>Mollusca</taxon>
        <taxon>Bivalvia</taxon>
        <taxon>Autobranchia</taxon>
        <taxon>Pteriomorphia</taxon>
        <taxon>Ostreida</taxon>
        <taxon>Ostreoidea</taxon>
        <taxon>Ostreidae</taxon>
        <taxon>Magallana</taxon>
    </lineage>
</organism>
<evidence type="ECO:0000313" key="1">
    <source>
        <dbReference type="EMBL" id="EKC30736.1"/>
    </source>
</evidence>
<proteinExistence type="predicted"/>
<accession>K1R9Q5</accession>
<sequence>MYGTGMWGITTAMTFNSCPKTGWQWPRSIRNQEFLFLAFSLLKGLLLSTQKSNFLGVCSLFTYKQKTRGFEV</sequence>
<dbReference type="HOGENOM" id="CLU_2724657_0_0_1"/>
<dbReference type="InParanoid" id="K1R9Q5"/>
<protein>
    <submittedName>
        <fullName evidence="1">Uncharacterized protein</fullName>
    </submittedName>
</protein>
<gene>
    <name evidence="1" type="ORF">CGI_10019975</name>
</gene>
<dbReference type="AlphaFoldDB" id="K1R9Q5"/>
<name>K1R9Q5_MAGGI</name>
<reference evidence="1" key="1">
    <citation type="journal article" date="2012" name="Nature">
        <title>The oyster genome reveals stress adaptation and complexity of shell formation.</title>
        <authorList>
            <person name="Zhang G."/>
            <person name="Fang X."/>
            <person name="Guo X."/>
            <person name="Li L."/>
            <person name="Luo R."/>
            <person name="Xu F."/>
            <person name="Yang P."/>
            <person name="Zhang L."/>
            <person name="Wang X."/>
            <person name="Qi H."/>
            <person name="Xiong Z."/>
            <person name="Que H."/>
            <person name="Xie Y."/>
            <person name="Holland P.W."/>
            <person name="Paps J."/>
            <person name="Zhu Y."/>
            <person name="Wu F."/>
            <person name="Chen Y."/>
            <person name="Wang J."/>
            <person name="Peng C."/>
            <person name="Meng J."/>
            <person name="Yang L."/>
            <person name="Liu J."/>
            <person name="Wen B."/>
            <person name="Zhang N."/>
            <person name="Huang Z."/>
            <person name="Zhu Q."/>
            <person name="Feng Y."/>
            <person name="Mount A."/>
            <person name="Hedgecock D."/>
            <person name="Xu Z."/>
            <person name="Liu Y."/>
            <person name="Domazet-Loso T."/>
            <person name="Du Y."/>
            <person name="Sun X."/>
            <person name="Zhang S."/>
            <person name="Liu B."/>
            <person name="Cheng P."/>
            <person name="Jiang X."/>
            <person name="Li J."/>
            <person name="Fan D."/>
            <person name="Wang W."/>
            <person name="Fu W."/>
            <person name="Wang T."/>
            <person name="Wang B."/>
            <person name="Zhang J."/>
            <person name="Peng Z."/>
            <person name="Li Y."/>
            <person name="Li N."/>
            <person name="Wang J."/>
            <person name="Chen M."/>
            <person name="He Y."/>
            <person name="Tan F."/>
            <person name="Song X."/>
            <person name="Zheng Q."/>
            <person name="Huang R."/>
            <person name="Yang H."/>
            <person name="Du X."/>
            <person name="Chen L."/>
            <person name="Yang M."/>
            <person name="Gaffney P.M."/>
            <person name="Wang S."/>
            <person name="Luo L."/>
            <person name="She Z."/>
            <person name="Ming Y."/>
            <person name="Huang W."/>
            <person name="Zhang S."/>
            <person name="Huang B."/>
            <person name="Zhang Y."/>
            <person name="Qu T."/>
            <person name="Ni P."/>
            <person name="Miao G."/>
            <person name="Wang J."/>
            <person name="Wang Q."/>
            <person name="Steinberg C.E."/>
            <person name="Wang H."/>
            <person name="Li N."/>
            <person name="Qian L."/>
            <person name="Zhang G."/>
            <person name="Li Y."/>
            <person name="Yang H."/>
            <person name="Liu X."/>
            <person name="Wang J."/>
            <person name="Yin Y."/>
            <person name="Wang J."/>
        </authorList>
    </citation>
    <scope>NUCLEOTIDE SEQUENCE [LARGE SCALE GENOMIC DNA]</scope>
    <source>
        <strain evidence="1">05x7-T-G4-1.051#20</strain>
    </source>
</reference>
<dbReference type="EMBL" id="JH817906">
    <property type="protein sequence ID" value="EKC30736.1"/>
    <property type="molecule type" value="Genomic_DNA"/>
</dbReference>